<feature type="region of interest" description="Disordered" evidence="1">
    <location>
        <begin position="421"/>
        <end position="446"/>
    </location>
</feature>
<proteinExistence type="predicted"/>
<evidence type="ECO:0000256" key="1">
    <source>
        <dbReference type="SAM" id="MobiDB-lite"/>
    </source>
</evidence>
<name>A0A6C0F174_9ZZZZ</name>
<keyword evidence="2" id="KW-0812">Transmembrane</keyword>
<evidence type="ECO:0000313" key="3">
    <source>
        <dbReference type="EMBL" id="QHT34691.1"/>
    </source>
</evidence>
<keyword evidence="2" id="KW-0472">Membrane</keyword>
<dbReference type="AlphaFoldDB" id="A0A6C0F174"/>
<feature type="transmembrane region" description="Helical" evidence="2">
    <location>
        <begin position="249"/>
        <end position="271"/>
    </location>
</feature>
<feature type="compositionally biased region" description="Low complexity" evidence="1">
    <location>
        <begin position="378"/>
        <end position="393"/>
    </location>
</feature>
<accession>A0A6C0F174</accession>
<feature type="transmembrane region" description="Helical" evidence="2">
    <location>
        <begin position="277"/>
        <end position="297"/>
    </location>
</feature>
<dbReference type="EMBL" id="MN739005">
    <property type="protein sequence ID" value="QHT34691.1"/>
    <property type="molecule type" value="Genomic_DNA"/>
</dbReference>
<sequence length="446" mass="48479">MTTFTKLDNTNCVAGRITGGPGSNGNDYKYLGDFNSYEECAKSPNIPENAKAITYHNDKNIDFAAWAKQCFSINDTNTQVPNQDYATCGIIAPNSPKQTAASIKAPTVPTVMTDAADAADAADALINQISNLQKLETEKYTTLDILLKSNPSPDNIAQQKTIINDITEIATIRSKLFDTMLNNASNNLKVNEQMNSNLETKKTVVTLKENALSEQRAALQAGTQTAVESNRMVGINTYYDKQYAARVKIMKFIVIICFIIIFLIVLLHLGWLPQELVTVLVVVTLFGGLFYAGSLIFDMYRRSDTNFDEYDFPIDSNLGSKISLPVNSQLQSTASTDRSCSSSLYSSSIASTAADIEDSVSSKATLLKNDLTGTPDPSQSSSSLSASANAGVSTSTNADGTTLPSVQSKLSESFLPLMSRMDKRQFNSNDAQQPMAYDSENNYGKI</sequence>
<protein>
    <submittedName>
        <fullName evidence="3">Uncharacterized protein</fullName>
    </submittedName>
</protein>
<organism evidence="3">
    <name type="scientific">viral metagenome</name>
    <dbReference type="NCBI Taxonomy" id="1070528"/>
    <lineage>
        <taxon>unclassified sequences</taxon>
        <taxon>metagenomes</taxon>
        <taxon>organismal metagenomes</taxon>
    </lineage>
</organism>
<feature type="compositionally biased region" description="Polar residues" evidence="1">
    <location>
        <begin position="394"/>
        <end position="405"/>
    </location>
</feature>
<reference evidence="3" key="1">
    <citation type="journal article" date="2020" name="Nature">
        <title>Giant virus diversity and host interactions through global metagenomics.</title>
        <authorList>
            <person name="Schulz F."/>
            <person name="Roux S."/>
            <person name="Paez-Espino D."/>
            <person name="Jungbluth S."/>
            <person name="Walsh D.A."/>
            <person name="Denef V.J."/>
            <person name="McMahon K.D."/>
            <person name="Konstantinidis K.T."/>
            <person name="Eloe-Fadrosh E.A."/>
            <person name="Kyrpides N.C."/>
            <person name="Woyke T."/>
        </authorList>
    </citation>
    <scope>NUCLEOTIDE SEQUENCE</scope>
    <source>
        <strain evidence="3">GVMAG-M-3300009163-63</strain>
    </source>
</reference>
<evidence type="ECO:0000256" key="2">
    <source>
        <dbReference type="SAM" id="Phobius"/>
    </source>
</evidence>
<feature type="region of interest" description="Disordered" evidence="1">
    <location>
        <begin position="368"/>
        <end position="405"/>
    </location>
</feature>
<keyword evidence="2" id="KW-1133">Transmembrane helix</keyword>